<keyword evidence="5" id="KW-0999">Mitochondrion inner membrane</keyword>
<dbReference type="Pfam" id="PF02104">
    <property type="entry name" value="SURF1"/>
    <property type="match status" value="1"/>
</dbReference>
<protein>
    <recommendedName>
        <fullName evidence="5">SURF1-like protein</fullName>
    </recommendedName>
</protein>
<evidence type="ECO:0000313" key="7">
    <source>
        <dbReference type="Proteomes" id="UP000559027"/>
    </source>
</evidence>
<organism evidence="6 7">
    <name type="scientific">Leucocoprinus leucothites</name>
    <dbReference type="NCBI Taxonomy" id="201217"/>
    <lineage>
        <taxon>Eukaryota</taxon>
        <taxon>Fungi</taxon>
        <taxon>Dikarya</taxon>
        <taxon>Basidiomycota</taxon>
        <taxon>Agaricomycotina</taxon>
        <taxon>Agaricomycetes</taxon>
        <taxon>Agaricomycetidae</taxon>
        <taxon>Agaricales</taxon>
        <taxon>Agaricineae</taxon>
        <taxon>Agaricaceae</taxon>
        <taxon>Leucocoprinus</taxon>
    </lineage>
</organism>
<dbReference type="OrthoDB" id="10040024at2759"/>
<dbReference type="AlphaFoldDB" id="A0A8H5FWW2"/>
<proteinExistence type="inferred from homology"/>
<gene>
    <name evidence="6" type="ORF">D9756_006001</name>
</gene>
<comment type="caution">
    <text evidence="5">Lacks conserved residue(s) required for the propagation of feature annotation.</text>
</comment>
<dbReference type="GO" id="GO:0005743">
    <property type="term" value="C:mitochondrial inner membrane"/>
    <property type="evidence" value="ECO:0007669"/>
    <property type="project" value="UniProtKB-SubCell"/>
</dbReference>
<dbReference type="CDD" id="cd06662">
    <property type="entry name" value="SURF1"/>
    <property type="match status" value="1"/>
</dbReference>
<evidence type="ECO:0000313" key="6">
    <source>
        <dbReference type="EMBL" id="KAF5352720.1"/>
    </source>
</evidence>
<dbReference type="InterPro" id="IPR045214">
    <property type="entry name" value="Surf1/Surf4"/>
</dbReference>
<reference evidence="6 7" key="1">
    <citation type="journal article" date="2020" name="ISME J.">
        <title>Uncovering the hidden diversity of litter-decomposition mechanisms in mushroom-forming fungi.</title>
        <authorList>
            <person name="Floudas D."/>
            <person name="Bentzer J."/>
            <person name="Ahren D."/>
            <person name="Johansson T."/>
            <person name="Persson P."/>
            <person name="Tunlid A."/>
        </authorList>
    </citation>
    <scope>NUCLEOTIDE SEQUENCE [LARGE SCALE GENOMIC DNA]</scope>
    <source>
        <strain evidence="6 7">CBS 146.42</strain>
    </source>
</reference>
<keyword evidence="7" id="KW-1185">Reference proteome</keyword>
<comment type="similarity">
    <text evidence="5">Belongs to the SURF1 family.</text>
</comment>
<dbReference type="Proteomes" id="UP000559027">
    <property type="component" value="Unassembled WGS sequence"/>
</dbReference>
<dbReference type="PANTHER" id="PTHR23427">
    <property type="entry name" value="SURFEIT LOCUS PROTEIN"/>
    <property type="match status" value="1"/>
</dbReference>
<comment type="function">
    <text evidence="5">Probably involved in the biogenesis of the COX complex.</text>
</comment>
<dbReference type="PANTHER" id="PTHR23427:SF2">
    <property type="entry name" value="SURFEIT LOCUS PROTEIN 1"/>
    <property type="match status" value="1"/>
</dbReference>
<comment type="caution">
    <text evidence="6">The sequence shown here is derived from an EMBL/GenBank/DDBJ whole genome shotgun (WGS) entry which is preliminary data.</text>
</comment>
<keyword evidence="5" id="KW-0496">Mitochondrion</keyword>
<dbReference type="GO" id="GO:0033617">
    <property type="term" value="P:mitochondrial respiratory chain complex IV assembly"/>
    <property type="evidence" value="ECO:0007669"/>
    <property type="project" value="TreeGrafter"/>
</dbReference>
<dbReference type="PROSITE" id="PS50895">
    <property type="entry name" value="SURF1"/>
    <property type="match status" value="1"/>
</dbReference>
<feature type="transmembrane region" description="Helical" evidence="5">
    <location>
        <begin position="194"/>
        <end position="216"/>
    </location>
</feature>
<sequence length="230" mass="25823">MVVLKRLKWKINLIDELEEKLQLEPLSLPSKINNSLAVIPEFVYRKVSLKGTWDHAHTMIFAPRVREGVHGVRIVTPLVREKGSTILVDRGFVSKEKLESGAYLKDVGEVEIIGMLKTSEKRNTFTPDNEPKEGKWYWTDVEAMSGFAGGEEASVQPILVEQIFGGHAGEATSLVDQGIPVGRPPTVELRNSHLSYVITWYALSGLTAAMFARLLINKKRSPGKRMPRFR</sequence>
<evidence type="ECO:0000256" key="4">
    <source>
        <dbReference type="ARBA" id="ARBA00023136"/>
    </source>
</evidence>
<comment type="subcellular location">
    <subcellularLocation>
        <location evidence="1">Membrane</location>
    </subcellularLocation>
    <subcellularLocation>
        <location evidence="5">Mitochondrion inner membrane</location>
        <topology evidence="5">Multi-pass membrane protein</topology>
    </subcellularLocation>
</comment>
<evidence type="ECO:0000256" key="2">
    <source>
        <dbReference type="ARBA" id="ARBA00022692"/>
    </source>
</evidence>
<name>A0A8H5FWW2_9AGAR</name>
<dbReference type="EMBL" id="JAACJO010000011">
    <property type="protein sequence ID" value="KAF5352720.1"/>
    <property type="molecule type" value="Genomic_DNA"/>
</dbReference>
<evidence type="ECO:0000256" key="1">
    <source>
        <dbReference type="ARBA" id="ARBA00004370"/>
    </source>
</evidence>
<keyword evidence="3 5" id="KW-1133">Transmembrane helix</keyword>
<keyword evidence="2 5" id="KW-0812">Transmembrane</keyword>
<evidence type="ECO:0000256" key="5">
    <source>
        <dbReference type="RuleBase" id="RU363076"/>
    </source>
</evidence>
<accession>A0A8H5FWW2</accession>
<dbReference type="InterPro" id="IPR002994">
    <property type="entry name" value="Surf1/Shy1"/>
</dbReference>
<evidence type="ECO:0000256" key="3">
    <source>
        <dbReference type="ARBA" id="ARBA00022989"/>
    </source>
</evidence>
<keyword evidence="4 5" id="KW-0472">Membrane</keyword>